<comment type="similarity">
    <text evidence="2">In the C-terminal section; belongs to the transpeptidase family.</text>
</comment>
<sequence>MSTSGPRKPPLVAEKRKPKTAPKPAKAPRTARARKPARPPRGGNVVTRGIFGLLRFIWRIVWGFGWRITVIALLLVGMSVGYVYTTLPDASALLDGRARGSVTLLDRDSDVFAWRGDQFGGAVTAGAVSPHLRNAVIATEDRRFYLHPGIDPIGIAGAISINLREGRGPLSGHGGSTLTQQTAKLLCLGVEYVESEWESQAAYEADCRRGSLVRKGKEAIYAMAMEAKYTKEQILSIYLNRAYMGGGAYGAEAAAQRYFGKSAAQLNPAEGAMLAGLLTAPSTLAPTSNIERSQNRAATVIRLMRDQGYLDESEAALALATPAELSEAAERQAGGYFADWVMSSGPEYFTRDTTEDVIIRTTLDQRIQRAAEEGLHAVLDDKLRDGSKAQAAVVVMSADGAVRAMVGGRQTKVTGAFNRATQANRQTGSSFKPFVYATALELGYSSLDTVLDDAYCINIAGSGNWCPSNYDNKFHGRVTLAKALEESYNIPAVKVAESVGLDLVRKVASDFGIESDLAAGPALALGASESTLLEMTGAFAGILNGGSSVTPYGLVELKLMGQDEAVMGAGGGIGERVIREDAARELTWMMSRVVEAGTGARAKLPGREAAGKTGTTQAARDAWFLGFTADYVAGVWMGYDDNTPLTGVTGGGLPAEIWHEVMVRVHEDLPATPLPMTQPTPPAPQPQLSQGTAGQTYQGQGNQGYQGDQGNQGTQGRGWEGNPTGPAPVDDREGPITNILRRLLGG</sequence>
<protein>
    <recommendedName>
        <fullName evidence="10">peptidoglycan glycosyltransferase</fullName>
        <ecNumber evidence="10">2.4.99.28</ecNumber>
    </recommendedName>
</protein>
<dbReference type="InterPro" id="IPR036950">
    <property type="entry name" value="PBP_transglycosylase"/>
</dbReference>
<evidence type="ECO:0000256" key="2">
    <source>
        <dbReference type="ARBA" id="ARBA00007090"/>
    </source>
</evidence>
<feature type="domain" description="Glycosyl transferase family 51" evidence="15">
    <location>
        <begin position="122"/>
        <end position="304"/>
    </location>
</feature>
<comment type="caution">
    <text evidence="16">The sequence shown here is derived from an EMBL/GenBank/DDBJ whole genome shotgun (WGS) entry which is preliminary data.</text>
</comment>
<dbReference type="Gene3D" id="3.40.710.10">
    <property type="entry name" value="DD-peptidase/beta-lactamase superfamily"/>
    <property type="match status" value="1"/>
</dbReference>
<dbReference type="EMBL" id="JBIHMM010000003">
    <property type="protein sequence ID" value="MFH0254817.1"/>
    <property type="molecule type" value="Genomic_DNA"/>
</dbReference>
<dbReference type="Gene3D" id="1.10.3810.10">
    <property type="entry name" value="Biosynthetic peptidoglycan transglycosylase-like"/>
    <property type="match status" value="1"/>
</dbReference>
<dbReference type="InterPro" id="IPR023346">
    <property type="entry name" value="Lysozyme-like_dom_sf"/>
</dbReference>
<dbReference type="SUPFAM" id="SSF56601">
    <property type="entry name" value="beta-lactamase/transpeptidase-like"/>
    <property type="match status" value="1"/>
</dbReference>
<evidence type="ECO:0000256" key="3">
    <source>
        <dbReference type="ARBA" id="ARBA00007739"/>
    </source>
</evidence>
<dbReference type="RefSeq" id="WP_377172307.1">
    <property type="nucleotide sequence ID" value="NZ_JBHTJC010000003.1"/>
</dbReference>
<evidence type="ECO:0000256" key="7">
    <source>
        <dbReference type="ARBA" id="ARBA00022679"/>
    </source>
</evidence>
<accession>A0ABW7IAC2</accession>
<evidence type="ECO:0000256" key="1">
    <source>
        <dbReference type="ARBA" id="ARBA00004752"/>
    </source>
</evidence>
<feature type="region of interest" description="Disordered" evidence="12">
    <location>
        <begin position="671"/>
        <end position="737"/>
    </location>
</feature>
<dbReference type="Proteomes" id="UP001607157">
    <property type="component" value="Unassembled WGS sequence"/>
</dbReference>
<keyword evidence="17" id="KW-1185">Reference proteome</keyword>
<evidence type="ECO:0000256" key="13">
    <source>
        <dbReference type="SAM" id="Phobius"/>
    </source>
</evidence>
<feature type="domain" description="Penicillin-binding protein transpeptidase" evidence="14">
    <location>
        <begin position="392"/>
        <end position="629"/>
    </location>
</feature>
<evidence type="ECO:0000256" key="5">
    <source>
        <dbReference type="ARBA" id="ARBA00022670"/>
    </source>
</evidence>
<keyword evidence="4" id="KW-0121">Carboxypeptidase</keyword>
<keyword evidence="8" id="KW-0378">Hydrolase</keyword>
<organism evidence="16 17">
    <name type="scientific">Roseovarius aquimarinus</name>
    <dbReference type="NCBI Taxonomy" id="1229156"/>
    <lineage>
        <taxon>Bacteria</taxon>
        <taxon>Pseudomonadati</taxon>
        <taxon>Pseudomonadota</taxon>
        <taxon>Alphaproteobacteria</taxon>
        <taxon>Rhodobacterales</taxon>
        <taxon>Roseobacteraceae</taxon>
        <taxon>Roseovarius</taxon>
    </lineage>
</organism>
<comment type="similarity">
    <text evidence="3">In the N-terminal section; belongs to the glycosyltransferase 51 family.</text>
</comment>
<comment type="catalytic activity">
    <reaction evidence="11">
        <text>[GlcNAc-(1-&gt;4)-Mur2Ac(oyl-L-Ala-gamma-D-Glu-L-Lys-D-Ala-D-Ala)](n)-di-trans,octa-cis-undecaprenyl diphosphate + beta-D-GlcNAc-(1-&gt;4)-Mur2Ac(oyl-L-Ala-gamma-D-Glu-L-Lys-D-Ala-D-Ala)-di-trans,octa-cis-undecaprenyl diphosphate = [GlcNAc-(1-&gt;4)-Mur2Ac(oyl-L-Ala-gamma-D-Glu-L-Lys-D-Ala-D-Ala)](n+1)-di-trans,octa-cis-undecaprenyl diphosphate + di-trans,octa-cis-undecaprenyl diphosphate + H(+)</text>
        <dbReference type="Rhea" id="RHEA:23708"/>
        <dbReference type="Rhea" id="RHEA-COMP:9602"/>
        <dbReference type="Rhea" id="RHEA-COMP:9603"/>
        <dbReference type="ChEBI" id="CHEBI:15378"/>
        <dbReference type="ChEBI" id="CHEBI:58405"/>
        <dbReference type="ChEBI" id="CHEBI:60033"/>
        <dbReference type="ChEBI" id="CHEBI:78435"/>
        <dbReference type="EC" id="2.4.99.28"/>
    </reaction>
</comment>
<keyword evidence="13" id="KW-0472">Membrane</keyword>
<feature type="compositionally biased region" description="Low complexity" evidence="12">
    <location>
        <begin position="686"/>
        <end position="712"/>
    </location>
</feature>
<keyword evidence="9" id="KW-0511">Multifunctional enzyme</keyword>
<comment type="pathway">
    <text evidence="1">Cell wall biogenesis; peptidoglycan biosynthesis.</text>
</comment>
<dbReference type="Pfam" id="PF00905">
    <property type="entry name" value="Transpeptidase"/>
    <property type="match status" value="1"/>
</dbReference>
<dbReference type="SUPFAM" id="SSF53955">
    <property type="entry name" value="Lysozyme-like"/>
    <property type="match status" value="1"/>
</dbReference>
<evidence type="ECO:0000256" key="10">
    <source>
        <dbReference type="ARBA" id="ARBA00044770"/>
    </source>
</evidence>
<evidence type="ECO:0000256" key="9">
    <source>
        <dbReference type="ARBA" id="ARBA00023268"/>
    </source>
</evidence>
<evidence type="ECO:0000259" key="15">
    <source>
        <dbReference type="Pfam" id="PF00912"/>
    </source>
</evidence>
<feature type="compositionally biased region" description="Pro residues" evidence="12">
    <location>
        <begin position="672"/>
        <end position="685"/>
    </location>
</feature>
<dbReference type="NCBIfam" id="TIGR02074">
    <property type="entry name" value="PBP_1a_fam"/>
    <property type="match status" value="1"/>
</dbReference>
<gene>
    <name evidence="16" type="ORF">ACGRVM_13000</name>
</gene>
<keyword evidence="13" id="KW-0812">Transmembrane</keyword>
<evidence type="ECO:0000256" key="6">
    <source>
        <dbReference type="ARBA" id="ARBA00022676"/>
    </source>
</evidence>
<evidence type="ECO:0000256" key="4">
    <source>
        <dbReference type="ARBA" id="ARBA00022645"/>
    </source>
</evidence>
<dbReference type="PANTHER" id="PTHR32282:SF33">
    <property type="entry name" value="PEPTIDOGLYCAN GLYCOSYLTRANSFERASE"/>
    <property type="match status" value="1"/>
</dbReference>
<keyword evidence="7 16" id="KW-0808">Transferase</keyword>
<dbReference type="PANTHER" id="PTHR32282">
    <property type="entry name" value="BINDING PROTEIN TRANSPEPTIDASE, PUTATIVE-RELATED"/>
    <property type="match status" value="1"/>
</dbReference>
<keyword evidence="5" id="KW-0645">Protease</keyword>
<evidence type="ECO:0000313" key="17">
    <source>
        <dbReference type="Proteomes" id="UP001607157"/>
    </source>
</evidence>
<evidence type="ECO:0000313" key="16">
    <source>
        <dbReference type="EMBL" id="MFH0254817.1"/>
    </source>
</evidence>
<dbReference type="InterPro" id="IPR050396">
    <property type="entry name" value="Glycosyltr_51/Transpeptidase"/>
</dbReference>
<name>A0ABW7IAC2_9RHOB</name>
<evidence type="ECO:0000259" key="14">
    <source>
        <dbReference type="Pfam" id="PF00905"/>
    </source>
</evidence>
<dbReference type="EC" id="2.4.99.28" evidence="10"/>
<proteinExistence type="inferred from homology"/>
<feature type="transmembrane region" description="Helical" evidence="13">
    <location>
        <begin position="64"/>
        <end position="84"/>
    </location>
</feature>
<reference evidence="16 17" key="1">
    <citation type="submission" date="2024-10" db="EMBL/GenBank/DDBJ databases">
        <authorList>
            <person name="Yang X.-N."/>
        </authorList>
    </citation>
    <scope>NUCLEOTIDE SEQUENCE [LARGE SCALE GENOMIC DNA]</scope>
    <source>
        <strain evidence="16 17">CAU 1059</strain>
    </source>
</reference>
<dbReference type="InterPro" id="IPR001264">
    <property type="entry name" value="Glyco_trans_51"/>
</dbReference>
<dbReference type="InterPro" id="IPR001460">
    <property type="entry name" value="PCN-bd_Tpept"/>
</dbReference>
<dbReference type="Pfam" id="PF00912">
    <property type="entry name" value="Transgly"/>
    <property type="match status" value="1"/>
</dbReference>
<dbReference type="InterPro" id="IPR012338">
    <property type="entry name" value="Beta-lactam/transpept-like"/>
</dbReference>
<evidence type="ECO:0000256" key="12">
    <source>
        <dbReference type="SAM" id="MobiDB-lite"/>
    </source>
</evidence>
<keyword evidence="6 16" id="KW-0328">Glycosyltransferase</keyword>
<dbReference type="GO" id="GO:0016757">
    <property type="term" value="F:glycosyltransferase activity"/>
    <property type="evidence" value="ECO:0007669"/>
    <property type="project" value="UniProtKB-KW"/>
</dbReference>
<evidence type="ECO:0000256" key="11">
    <source>
        <dbReference type="ARBA" id="ARBA00049902"/>
    </source>
</evidence>
<keyword evidence="13" id="KW-1133">Transmembrane helix</keyword>
<evidence type="ECO:0000256" key="8">
    <source>
        <dbReference type="ARBA" id="ARBA00022801"/>
    </source>
</evidence>
<feature type="region of interest" description="Disordered" evidence="12">
    <location>
        <begin position="1"/>
        <end position="41"/>
    </location>
</feature>
<feature type="compositionally biased region" description="Basic residues" evidence="12">
    <location>
        <begin position="29"/>
        <end position="38"/>
    </location>
</feature>